<organism evidence="2 3">
    <name type="scientific">Prorocentrum cordatum</name>
    <dbReference type="NCBI Taxonomy" id="2364126"/>
    <lineage>
        <taxon>Eukaryota</taxon>
        <taxon>Sar</taxon>
        <taxon>Alveolata</taxon>
        <taxon>Dinophyceae</taxon>
        <taxon>Prorocentrales</taxon>
        <taxon>Prorocentraceae</taxon>
        <taxon>Prorocentrum</taxon>
    </lineage>
</organism>
<comment type="caution">
    <text evidence="2">The sequence shown here is derived from an EMBL/GenBank/DDBJ whole genome shotgun (WGS) entry which is preliminary data.</text>
</comment>
<feature type="compositionally biased region" description="Acidic residues" evidence="1">
    <location>
        <begin position="269"/>
        <end position="281"/>
    </location>
</feature>
<evidence type="ECO:0000313" key="2">
    <source>
        <dbReference type="EMBL" id="CAK0803595.1"/>
    </source>
</evidence>
<dbReference type="Proteomes" id="UP001189429">
    <property type="component" value="Unassembled WGS sequence"/>
</dbReference>
<feature type="region of interest" description="Disordered" evidence="1">
    <location>
        <begin position="269"/>
        <end position="310"/>
    </location>
</feature>
<feature type="region of interest" description="Disordered" evidence="1">
    <location>
        <begin position="324"/>
        <end position="362"/>
    </location>
</feature>
<accession>A0ABN9QEZ6</accession>
<proteinExistence type="predicted"/>
<protein>
    <submittedName>
        <fullName evidence="2">Uncharacterized protein</fullName>
    </submittedName>
</protein>
<name>A0ABN9QEZ6_9DINO</name>
<sequence length="962" mass="103442">MGELLEARCGECGPAHLALLLHGLAKARAQPPPFAWRLLAQRARASELDPANAVRAVLAAAKADWCDGAVRIGETCRTAWTTFVRRRCAPSHTRACTRIIRDAWVDAVAAARAHSRAIGTASFALQVRTALSALRLLAGPRALSGEGAAPGTLSALAALEAETRVQPRWVQGPGRRSELQLEVQQAALELCRRGGGAAELRWEVCAWPLSIDIVLCGVAGGKRCSQCQTCEWNAVLLRRQLARNKCGNTVELYRGRKRGARFSSFESDDEHFYDATSDSEGESVQPPRKPLPPGILKKGTTGGGKGSKGAFVRGLSRQALEAAKDNDELKRGPAAGSGAQPTAAAPGPAPPGSNGAPGARAEGGRIRKEALKAEAGRLSGAKFKAAELRGASGDSGAIYDANVTSMTDKAWQLISQQGYAIAVIVLHASPRIGISGRNRVRLCRLGGILSSTHMPRECIGDYNTRPEAVAKPKFLEQVGGDVVGTCATKYGDDSILDYVVMSSSAVSFAKQVVPIRDVTRWPQIGLANALRASGQQTQTREPEFPGRLPQTLKPRLDHAAGSKSGATRTKLIAARHPAHERRIGFSEKQFGDCLQVHLGPRDPAGQLRQREPEEDLDPKFLFHSECEVDPRANVFNFCSDVQLPRTLEPLEEPLGKAPLELQQVRRAPGSDTGTRSVGRPPNGNASINPGKELPRDQWISTLKCPLTAATPVLESFVESAKKQQAHAQRSAATREEAHWDPAPAISAEQVYRSAGDPIAKVGLGVDTMGTAEIQNCHMERVVQALAHISTAVRFWLRGPAPLRGLEAPMQSHDDQWELGGTNELVQDVFGNGTAAVSIETFGDASGGIASAMTRLRRVCVVIVYTDTIRPELFISGAVFGLFLGDRQGAPRGTDTDRCQKLGIILLEREYCEIVVFRTSSRLGPVETFDGNDIRTLVIGNALADEFAGLPRRGPSQMRRYAR</sequence>
<feature type="compositionally biased region" description="Low complexity" evidence="1">
    <location>
        <begin position="332"/>
        <end position="360"/>
    </location>
</feature>
<feature type="region of interest" description="Disordered" evidence="1">
    <location>
        <begin position="659"/>
        <end position="694"/>
    </location>
</feature>
<gene>
    <name evidence="2" type="ORF">PCOR1329_LOCUS10703</name>
</gene>
<reference evidence="2" key="1">
    <citation type="submission" date="2023-10" db="EMBL/GenBank/DDBJ databases">
        <authorList>
            <person name="Chen Y."/>
            <person name="Shah S."/>
            <person name="Dougan E. K."/>
            <person name="Thang M."/>
            <person name="Chan C."/>
        </authorList>
    </citation>
    <scope>NUCLEOTIDE SEQUENCE [LARGE SCALE GENOMIC DNA]</scope>
</reference>
<feature type="region of interest" description="Disordered" evidence="1">
    <location>
        <begin position="724"/>
        <end position="744"/>
    </location>
</feature>
<evidence type="ECO:0000313" key="3">
    <source>
        <dbReference type="Proteomes" id="UP001189429"/>
    </source>
</evidence>
<feature type="region of interest" description="Disordered" evidence="1">
    <location>
        <begin position="530"/>
        <end position="551"/>
    </location>
</feature>
<keyword evidence="3" id="KW-1185">Reference proteome</keyword>
<evidence type="ECO:0000256" key="1">
    <source>
        <dbReference type="SAM" id="MobiDB-lite"/>
    </source>
</evidence>
<dbReference type="EMBL" id="CAUYUJ010003047">
    <property type="protein sequence ID" value="CAK0803595.1"/>
    <property type="molecule type" value="Genomic_DNA"/>
</dbReference>